<dbReference type="AlphaFoldDB" id="A0A0C3C8F9"/>
<dbReference type="Proteomes" id="UP000053424">
    <property type="component" value="Unassembled WGS sequence"/>
</dbReference>
<dbReference type="EMBL" id="KN831784">
    <property type="protein sequence ID" value="KIM39876.1"/>
    <property type="molecule type" value="Genomic_DNA"/>
</dbReference>
<evidence type="ECO:0000313" key="2">
    <source>
        <dbReference type="EMBL" id="KIM39876.1"/>
    </source>
</evidence>
<keyword evidence="1" id="KW-0472">Membrane</keyword>
<reference evidence="3" key="2">
    <citation type="submission" date="2015-01" db="EMBL/GenBank/DDBJ databases">
        <title>Evolutionary Origins and Diversification of the Mycorrhizal Mutualists.</title>
        <authorList>
            <consortium name="DOE Joint Genome Institute"/>
            <consortium name="Mycorrhizal Genomics Consortium"/>
            <person name="Kohler A."/>
            <person name="Kuo A."/>
            <person name="Nagy L.G."/>
            <person name="Floudas D."/>
            <person name="Copeland A."/>
            <person name="Barry K.W."/>
            <person name="Cichocki N."/>
            <person name="Veneault-Fourrey C."/>
            <person name="LaButti K."/>
            <person name="Lindquist E.A."/>
            <person name="Lipzen A."/>
            <person name="Lundell T."/>
            <person name="Morin E."/>
            <person name="Murat C."/>
            <person name="Riley R."/>
            <person name="Ohm R."/>
            <person name="Sun H."/>
            <person name="Tunlid A."/>
            <person name="Henrissat B."/>
            <person name="Grigoriev I.V."/>
            <person name="Hibbett D.S."/>
            <person name="Martin F."/>
        </authorList>
    </citation>
    <scope>NUCLEOTIDE SEQUENCE [LARGE SCALE GENOMIC DNA]</scope>
    <source>
        <strain evidence="3">h7</strain>
    </source>
</reference>
<keyword evidence="3" id="KW-1185">Reference proteome</keyword>
<feature type="transmembrane region" description="Helical" evidence="1">
    <location>
        <begin position="176"/>
        <end position="199"/>
    </location>
</feature>
<protein>
    <submittedName>
        <fullName evidence="2">Uncharacterized protein</fullName>
    </submittedName>
</protein>
<evidence type="ECO:0000313" key="3">
    <source>
        <dbReference type="Proteomes" id="UP000053424"/>
    </source>
</evidence>
<accession>A0A0C3C8F9</accession>
<dbReference type="HOGENOM" id="CLU_1366392_0_0_1"/>
<organism evidence="2 3">
    <name type="scientific">Hebeloma cylindrosporum</name>
    <dbReference type="NCBI Taxonomy" id="76867"/>
    <lineage>
        <taxon>Eukaryota</taxon>
        <taxon>Fungi</taxon>
        <taxon>Dikarya</taxon>
        <taxon>Basidiomycota</taxon>
        <taxon>Agaricomycotina</taxon>
        <taxon>Agaricomycetes</taxon>
        <taxon>Agaricomycetidae</taxon>
        <taxon>Agaricales</taxon>
        <taxon>Agaricineae</taxon>
        <taxon>Hymenogastraceae</taxon>
        <taxon>Hebeloma</taxon>
    </lineage>
</organism>
<keyword evidence="1" id="KW-0812">Transmembrane</keyword>
<keyword evidence="1" id="KW-1133">Transmembrane helix</keyword>
<proteinExistence type="predicted"/>
<gene>
    <name evidence="2" type="ORF">M413DRAFT_186708</name>
</gene>
<sequence length="200" mass="22015">MGIGRGEITNGAIYVQYNRQQHHHVQFMQVVEHHKRIWDFISAACSASTRRRSTMHDPVSTEIGLECGSGPSQNRRHYTLQTGAGVNRFSEADPSHLSPLSIHPPYASSKSNPVDGLNLKSRLATLNKENKIVAIPTFVYGDGGITQRPSSVIQQVAHLSRIHLVVHGSNRRPIRVIYILVGCNGRLLLLVAVPVAVAFS</sequence>
<reference evidence="2 3" key="1">
    <citation type="submission" date="2014-04" db="EMBL/GenBank/DDBJ databases">
        <authorList>
            <consortium name="DOE Joint Genome Institute"/>
            <person name="Kuo A."/>
            <person name="Gay G."/>
            <person name="Dore J."/>
            <person name="Kohler A."/>
            <person name="Nagy L.G."/>
            <person name="Floudas D."/>
            <person name="Copeland A."/>
            <person name="Barry K.W."/>
            <person name="Cichocki N."/>
            <person name="Veneault-Fourrey C."/>
            <person name="LaButti K."/>
            <person name="Lindquist E.A."/>
            <person name="Lipzen A."/>
            <person name="Lundell T."/>
            <person name="Morin E."/>
            <person name="Murat C."/>
            <person name="Sun H."/>
            <person name="Tunlid A."/>
            <person name="Henrissat B."/>
            <person name="Grigoriev I.V."/>
            <person name="Hibbett D.S."/>
            <person name="Martin F."/>
            <person name="Nordberg H.P."/>
            <person name="Cantor M.N."/>
            <person name="Hua S.X."/>
        </authorList>
    </citation>
    <scope>NUCLEOTIDE SEQUENCE [LARGE SCALE GENOMIC DNA]</scope>
    <source>
        <strain evidence="3">h7</strain>
    </source>
</reference>
<evidence type="ECO:0000256" key="1">
    <source>
        <dbReference type="SAM" id="Phobius"/>
    </source>
</evidence>
<name>A0A0C3C8F9_HEBCY</name>